<dbReference type="AlphaFoldDB" id="A0A9P4UPI5"/>
<evidence type="ECO:0000256" key="3">
    <source>
        <dbReference type="ARBA" id="ARBA00022525"/>
    </source>
</evidence>
<dbReference type="InterPro" id="IPR029058">
    <property type="entry name" value="AB_hydrolase_fold"/>
</dbReference>
<dbReference type="PANTHER" id="PTHR38050:SF2">
    <property type="entry name" value="FERULOYL ESTERASE C-RELATED"/>
    <property type="match status" value="1"/>
</dbReference>
<protein>
    <recommendedName>
        <fullName evidence="2">feruloyl esterase</fullName>
        <ecNumber evidence="2">3.1.1.73</ecNumber>
    </recommendedName>
</protein>
<dbReference type="Gene3D" id="3.40.50.1820">
    <property type="entry name" value="alpha/beta hydrolase"/>
    <property type="match status" value="1"/>
</dbReference>
<dbReference type="SUPFAM" id="SSF53474">
    <property type="entry name" value="alpha/beta-Hydrolases"/>
    <property type="match status" value="1"/>
</dbReference>
<dbReference type="GO" id="GO:0045493">
    <property type="term" value="P:xylan catabolic process"/>
    <property type="evidence" value="ECO:0007669"/>
    <property type="project" value="UniProtKB-KW"/>
</dbReference>
<gene>
    <name evidence="10" type="ORF">K431DRAFT_197364</name>
</gene>
<reference evidence="10" key="1">
    <citation type="journal article" date="2020" name="Stud. Mycol.">
        <title>101 Dothideomycetes genomes: a test case for predicting lifestyles and emergence of pathogens.</title>
        <authorList>
            <person name="Haridas S."/>
            <person name="Albert R."/>
            <person name="Binder M."/>
            <person name="Bloem J."/>
            <person name="Labutti K."/>
            <person name="Salamov A."/>
            <person name="Andreopoulos B."/>
            <person name="Baker S."/>
            <person name="Barry K."/>
            <person name="Bills G."/>
            <person name="Bluhm B."/>
            <person name="Cannon C."/>
            <person name="Castanera R."/>
            <person name="Culley D."/>
            <person name="Daum C."/>
            <person name="Ezra D."/>
            <person name="Gonzalez J."/>
            <person name="Henrissat B."/>
            <person name="Kuo A."/>
            <person name="Liang C."/>
            <person name="Lipzen A."/>
            <person name="Lutzoni F."/>
            <person name="Magnuson J."/>
            <person name="Mondo S."/>
            <person name="Nolan M."/>
            <person name="Ohm R."/>
            <person name="Pangilinan J."/>
            <person name="Park H.-J."/>
            <person name="Ramirez L."/>
            <person name="Alfaro M."/>
            <person name="Sun H."/>
            <person name="Tritt A."/>
            <person name="Yoshinaga Y."/>
            <person name="Zwiers L.-H."/>
            <person name="Turgeon B."/>
            <person name="Goodwin S."/>
            <person name="Spatafora J."/>
            <person name="Crous P."/>
            <person name="Grigoriev I."/>
        </authorList>
    </citation>
    <scope>NUCLEOTIDE SEQUENCE</scope>
    <source>
        <strain evidence="10">CBS 116435</strain>
    </source>
</reference>
<evidence type="ECO:0000313" key="11">
    <source>
        <dbReference type="Proteomes" id="UP000799441"/>
    </source>
</evidence>
<comment type="subcellular location">
    <subcellularLocation>
        <location evidence="1">Secreted</location>
    </subcellularLocation>
</comment>
<keyword evidence="7" id="KW-0119">Carbohydrate metabolism</keyword>
<dbReference type="Proteomes" id="UP000799441">
    <property type="component" value="Unassembled WGS sequence"/>
</dbReference>
<dbReference type="PANTHER" id="PTHR38050">
    <property type="match status" value="1"/>
</dbReference>
<sequence length="304" mass="33149">ASTGCGNPLPSGIKAGGTVQTLSFTDPHGYVRNYLMRVPSSYDPNKAAPLILSFHGQGGTGSSHAQESLWHNEVWNPFSIIVYPSAINGTWESNPNYYPVTSTVQPYDREFVTALLNYMQSTFCIDTGKTFASGQSNGAGFNGVMACDSTLNTRFAAFAPHCGAFYTTTPDSQCSGNVPNTVLTNNLVFDTCNPGRQVPILEIHGDNDGTIGYFGGPRKYYCLPALPHWVSDWAVRNNLGTSNVTTQNAFGNPLVTMYEFGSGTSLGYVTHYRLANWTHNWSLIQNGGPIDSTPLIMNFFYRQT</sequence>
<keyword evidence="3" id="KW-0964">Secreted</keyword>
<keyword evidence="4" id="KW-0858">Xylan degradation</keyword>
<evidence type="ECO:0000256" key="4">
    <source>
        <dbReference type="ARBA" id="ARBA00022651"/>
    </source>
</evidence>
<evidence type="ECO:0000256" key="1">
    <source>
        <dbReference type="ARBA" id="ARBA00004613"/>
    </source>
</evidence>
<dbReference type="EC" id="3.1.1.73" evidence="2"/>
<organism evidence="10 11">
    <name type="scientific">Polychaeton citri CBS 116435</name>
    <dbReference type="NCBI Taxonomy" id="1314669"/>
    <lineage>
        <taxon>Eukaryota</taxon>
        <taxon>Fungi</taxon>
        <taxon>Dikarya</taxon>
        <taxon>Ascomycota</taxon>
        <taxon>Pezizomycotina</taxon>
        <taxon>Dothideomycetes</taxon>
        <taxon>Dothideomycetidae</taxon>
        <taxon>Capnodiales</taxon>
        <taxon>Capnodiaceae</taxon>
        <taxon>Polychaeton</taxon>
    </lineage>
</organism>
<name>A0A9P4UPI5_9PEZI</name>
<feature type="non-terminal residue" evidence="10">
    <location>
        <position position="304"/>
    </location>
</feature>
<comment type="caution">
    <text evidence="10">The sequence shown here is derived from an EMBL/GenBank/DDBJ whole genome shotgun (WGS) entry which is preliminary data.</text>
</comment>
<dbReference type="OrthoDB" id="424610at2759"/>
<dbReference type="InterPro" id="IPR043595">
    <property type="entry name" value="FaeB/C/D"/>
</dbReference>
<comment type="catalytic activity">
    <reaction evidence="9">
        <text>feruloyl-polysaccharide + H2O = ferulate + polysaccharide.</text>
        <dbReference type="EC" id="3.1.1.73"/>
    </reaction>
</comment>
<evidence type="ECO:0000256" key="9">
    <source>
        <dbReference type="ARBA" id="ARBA00034075"/>
    </source>
</evidence>
<evidence type="ECO:0000313" key="10">
    <source>
        <dbReference type="EMBL" id="KAF2720060.1"/>
    </source>
</evidence>
<evidence type="ECO:0000256" key="5">
    <source>
        <dbReference type="ARBA" id="ARBA00022729"/>
    </source>
</evidence>
<evidence type="ECO:0000256" key="2">
    <source>
        <dbReference type="ARBA" id="ARBA00013091"/>
    </source>
</evidence>
<dbReference type="GO" id="GO:0005576">
    <property type="term" value="C:extracellular region"/>
    <property type="evidence" value="ECO:0007669"/>
    <property type="project" value="UniProtKB-SubCell"/>
</dbReference>
<accession>A0A9P4UPI5</accession>
<feature type="non-terminal residue" evidence="10">
    <location>
        <position position="1"/>
    </location>
</feature>
<keyword evidence="11" id="KW-1185">Reference proteome</keyword>
<evidence type="ECO:0000256" key="8">
    <source>
        <dbReference type="ARBA" id="ARBA00023326"/>
    </source>
</evidence>
<keyword evidence="8" id="KW-0624">Polysaccharide degradation</keyword>
<keyword evidence="6" id="KW-0378">Hydrolase</keyword>
<proteinExistence type="predicted"/>
<evidence type="ECO:0000256" key="7">
    <source>
        <dbReference type="ARBA" id="ARBA00023277"/>
    </source>
</evidence>
<dbReference type="EMBL" id="MU003804">
    <property type="protein sequence ID" value="KAF2720060.1"/>
    <property type="molecule type" value="Genomic_DNA"/>
</dbReference>
<keyword evidence="5" id="KW-0732">Signal</keyword>
<evidence type="ECO:0000256" key="6">
    <source>
        <dbReference type="ARBA" id="ARBA00022801"/>
    </source>
</evidence>
<dbReference type="GO" id="GO:0030600">
    <property type="term" value="F:feruloyl esterase activity"/>
    <property type="evidence" value="ECO:0007669"/>
    <property type="project" value="UniProtKB-EC"/>
</dbReference>